<organism evidence="2 3">
    <name type="scientific">Novipirellula artificiosorum</name>
    <dbReference type="NCBI Taxonomy" id="2528016"/>
    <lineage>
        <taxon>Bacteria</taxon>
        <taxon>Pseudomonadati</taxon>
        <taxon>Planctomycetota</taxon>
        <taxon>Planctomycetia</taxon>
        <taxon>Pirellulales</taxon>
        <taxon>Pirellulaceae</taxon>
        <taxon>Novipirellula</taxon>
    </lineage>
</organism>
<dbReference type="PANTHER" id="PTHR33608:SF6">
    <property type="entry name" value="BLL2464 PROTEIN"/>
    <property type="match status" value="1"/>
</dbReference>
<dbReference type="PANTHER" id="PTHR33608">
    <property type="entry name" value="BLL2464 PROTEIN"/>
    <property type="match status" value="1"/>
</dbReference>
<dbReference type="Gene3D" id="3.40.50.410">
    <property type="entry name" value="von Willebrand factor, type A domain"/>
    <property type="match status" value="1"/>
</dbReference>
<dbReference type="Proteomes" id="UP000319143">
    <property type="component" value="Unassembled WGS sequence"/>
</dbReference>
<evidence type="ECO:0000259" key="1">
    <source>
        <dbReference type="Pfam" id="PF01882"/>
    </source>
</evidence>
<dbReference type="CDD" id="cd00198">
    <property type="entry name" value="vWFA"/>
    <property type="match status" value="1"/>
</dbReference>
<proteinExistence type="predicted"/>
<accession>A0A5C6D3G6</accession>
<evidence type="ECO:0000313" key="2">
    <source>
        <dbReference type="EMBL" id="TWU31753.1"/>
    </source>
</evidence>
<gene>
    <name evidence="2" type="ORF">Poly41_59880</name>
</gene>
<dbReference type="AlphaFoldDB" id="A0A5C6D3G6"/>
<keyword evidence="3" id="KW-1185">Reference proteome</keyword>
<evidence type="ECO:0000313" key="3">
    <source>
        <dbReference type="Proteomes" id="UP000319143"/>
    </source>
</evidence>
<dbReference type="SUPFAM" id="SSF53300">
    <property type="entry name" value="vWA-like"/>
    <property type="match status" value="1"/>
</dbReference>
<name>A0A5C6D3G6_9BACT</name>
<sequence length="298" mass="34360" precursor="true">MFFCVPTVIPPEVLKKIRRIQIRTSHVVDDLLAGGWHSAFKGRGIEFEEVRPYAIGDDVRTIDWNVTARAGEPFVKLFREERELSVQLLVDISPSQFFGTQSQTKRELVAELGATLAFSAIKNNDKVGLTLFSDTVEKSIPPRKGTRHCLRLIRELLYCEPVGRGTNITAAIEHLNRTSHRRMVVFLISDFEDDHSENTLKVARRRHEIIPVVVRDQRELTMPDVGLVRFRDAETGQTQMIDTSSRRVRREYEALTRARNDNLDASLRRMRMSAIYLGTGQDFVRPLQQYFHQRELGR</sequence>
<dbReference type="InterPro" id="IPR036465">
    <property type="entry name" value="vWFA_dom_sf"/>
</dbReference>
<dbReference type="Pfam" id="PF01882">
    <property type="entry name" value="DUF58"/>
    <property type="match status" value="1"/>
</dbReference>
<dbReference type="InterPro" id="IPR002881">
    <property type="entry name" value="DUF58"/>
</dbReference>
<comment type="caution">
    <text evidence="2">The sequence shown here is derived from an EMBL/GenBank/DDBJ whole genome shotgun (WGS) entry which is preliminary data.</text>
</comment>
<reference evidence="2 3" key="1">
    <citation type="submission" date="2019-02" db="EMBL/GenBank/DDBJ databases">
        <title>Deep-cultivation of Planctomycetes and their phenomic and genomic characterization uncovers novel biology.</title>
        <authorList>
            <person name="Wiegand S."/>
            <person name="Jogler M."/>
            <person name="Boedeker C."/>
            <person name="Pinto D."/>
            <person name="Vollmers J."/>
            <person name="Rivas-Marin E."/>
            <person name="Kohn T."/>
            <person name="Peeters S.H."/>
            <person name="Heuer A."/>
            <person name="Rast P."/>
            <person name="Oberbeckmann S."/>
            <person name="Bunk B."/>
            <person name="Jeske O."/>
            <person name="Meyerdierks A."/>
            <person name="Storesund J.E."/>
            <person name="Kallscheuer N."/>
            <person name="Luecker S."/>
            <person name="Lage O.M."/>
            <person name="Pohl T."/>
            <person name="Merkel B.J."/>
            <person name="Hornburger P."/>
            <person name="Mueller R.-W."/>
            <person name="Bruemmer F."/>
            <person name="Labrenz M."/>
            <person name="Spormann A.M."/>
            <person name="Op Den Camp H."/>
            <person name="Overmann J."/>
            <person name="Amann R."/>
            <person name="Jetten M.S.M."/>
            <person name="Mascher T."/>
            <person name="Medema M.H."/>
            <person name="Devos D.P."/>
            <person name="Kaster A.-K."/>
            <person name="Ovreas L."/>
            <person name="Rohde M."/>
            <person name="Galperin M.Y."/>
            <person name="Jogler C."/>
        </authorList>
    </citation>
    <scope>NUCLEOTIDE SEQUENCE [LARGE SCALE GENOMIC DNA]</scope>
    <source>
        <strain evidence="2 3">Poly41</strain>
    </source>
</reference>
<protein>
    <recommendedName>
        <fullName evidence="1">DUF58 domain-containing protein</fullName>
    </recommendedName>
</protein>
<dbReference type="EMBL" id="SJPV01000015">
    <property type="protein sequence ID" value="TWU31753.1"/>
    <property type="molecule type" value="Genomic_DNA"/>
</dbReference>
<feature type="domain" description="DUF58" evidence="1">
    <location>
        <begin position="49"/>
        <end position="259"/>
    </location>
</feature>